<dbReference type="Gene3D" id="3.10.129.10">
    <property type="entry name" value="Hotdog Thioesterase"/>
    <property type="match status" value="1"/>
</dbReference>
<reference evidence="2 3" key="1">
    <citation type="submission" date="2019-10" db="EMBL/GenBank/DDBJ databases">
        <title>Streptomyces sp. nov., a novel actinobacterium isolated from alkaline environment.</title>
        <authorList>
            <person name="Golinska P."/>
        </authorList>
    </citation>
    <scope>NUCLEOTIDE SEQUENCE [LARGE SCALE GENOMIC DNA]</scope>
    <source>
        <strain evidence="2 3">OF1</strain>
    </source>
</reference>
<keyword evidence="3" id="KW-1185">Reference proteome</keyword>
<dbReference type="CDD" id="cd00586">
    <property type="entry name" value="4HBT"/>
    <property type="match status" value="1"/>
</dbReference>
<evidence type="ECO:0000313" key="2">
    <source>
        <dbReference type="EMBL" id="MQS05455.1"/>
    </source>
</evidence>
<proteinExistence type="predicted"/>
<reference evidence="4" key="2">
    <citation type="submission" date="2020-05" db="EMBL/GenBank/DDBJ databases">
        <title>Classification of alakaliphilic streptomycetes isolated from an alkaline soil next to Lonar Crater, India and a proposal for the recognition of Streptomyces alkaliterrae sp. nov.</title>
        <authorList>
            <person name="Golinska P."/>
        </authorList>
    </citation>
    <scope>NUCLEOTIDE SEQUENCE [LARGE SCALE GENOMIC DNA]</scope>
    <source>
        <strain evidence="4">OF8</strain>
    </source>
</reference>
<reference evidence="1" key="3">
    <citation type="journal article" name="Syst. Appl. Microbiol.">
        <title>Streptomyces alkaliterrae sp. nov., isolated from an alkaline soil, and emended descriptions of Streptomyces alkaliphilus, Streptomyces calidiresistens and Streptomyces durbertensis.</title>
        <authorList>
            <person name="Swiecimska M."/>
            <person name="Golinska P."/>
            <person name="Nouioui I."/>
            <person name="Wypij M."/>
            <person name="Rai M."/>
            <person name="Sangal V."/>
            <person name="Goodfellow M."/>
        </authorList>
    </citation>
    <scope>NUCLEOTIDE SEQUENCE</scope>
    <source>
        <strain evidence="1">OF8</strain>
    </source>
</reference>
<evidence type="ECO:0000313" key="3">
    <source>
        <dbReference type="Proteomes" id="UP000320857"/>
    </source>
</evidence>
<dbReference type="PANTHER" id="PTHR31793:SF24">
    <property type="entry name" value="LONG-CHAIN ACYL-COA THIOESTERASE FADM"/>
    <property type="match status" value="1"/>
</dbReference>
<dbReference type="PANTHER" id="PTHR31793">
    <property type="entry name" value="4-HYDROXYBENZOYL-COA THIOESTERASE FAMILY MEMBER"/>
    <property type="match status" value="1"/>
</dbReference>
<protein>
    <submittedName>
        <fullName evidence="1 2">Thioesterase</fullName>
    </submittedName>
</protein>
<evidence type="ECO:0000313" key="1">
    <source>
        <dbReference type="EMBL" id="MBB1262378.1"/>
    </source>
</evidence>
<dbReference type="InterPro" id="IPR050563">
    <property type="entry name" value="4-hydroxybenzoyl-CoA_TE"/>
</dbReference>
<organism evidence="2 3">
    <name type="scientific">Streptomyces alkaliterrae</name>
    <dbReference type="NCBI Taxonomy" id="2213162"/>
    <lineage>
        <taxon>Bacteria</taxon>
        <taxon>Bacillati</taxon>
        <taxon>Actinomycetota</taxon>
        <taxon>Actinomycetes</taxon>
        <taxon>Kitasatosporales</taxon>
        <taxon>Streptomycetaceae</taxon>
        <taxon>Streptomyces</taxon>
    </lineage>
</organism>
<dbReference type="EMBL" id="JABJXA010000330">
    <property type="protein sequence ID" value="MBB1262378.1"/>
    <property type="molecule type" value="Genomic_DNA"/>
</dbReference>
<dbReference type="EMBL" id="VJYK02000602">
    <property type="protein sequence ID" value="MQS05455.1"/>
    <property type="molecule type" value="Genomic_DNA"/>
</dbReference>
<dbReference type="Proteomes" id="UP000320857">
    <property type="component" value="Unassembled WGS sequence"/>
</dbReference>
<dbReference type="Pfam" id="PF13279">
    <property type="entry name" value="4HBT_2"/>
    <property type="match status" value="1"/>
</dbReference>
<dbReference type="RefSeq" id="WP_143651589.1">
    <property type="nucleotide sequence ID" value="NZ_JABJXA010000330.1"/>
</dbReference>
<dbReference type="AlphaFoldDB" id="A0A5P0YYS3"/>
<name>A0A5P0YYS3_9ACTN</name>
<dbReference type="GO" id="GO:0047617">
    <property type="term" value="F:fatty acyl-CoA hydrolase activity"/>
    <property type="evidence" value="ECO:0007669"/>
    <property type="project" value="TreeGrafter"/>
</dbReference>
<accession>A0A5P0YYS3</accession>
<dbReference type="SUPFAM" id="SSF54637">
    <property type="entry name" value="Thioesterase/thiol ester dehydrase-isomerase"/>
    <property type="match status" value="1"/>
</dbReference>
<dbReference type="Proteomes" id="UP000517765">
    <property type="component" value="Unassembled WGS sequence"/>
</dbReference>
<gene>
    <name evidence="2" type="ORF">FNX44_027230</name>
    <name evidence="1" type="ORF">H3147_26780</name>
</gene>
<dbReference type="OrthoDB" id="3683044at2"/>
<dbReference type="InterPro" id="IPR029069">
    <property type="entry name" value="HotDog_dom_sf"/>
</dbReference>
<comment type="caution">
    <text evidence="2">The sequence shown here is derived from an EMBL/GenBank/DDBJ whole genome shotgun (WGS) entry which is preliminary data.</text>
</comment>
<evidence type="ECO:0000313" key="4">
    <source>
        <dbReference type="Proteomes" id="UP000517765"/>
    </source>
</evidence>
<sequence>MVEPFRVDITVRGYELDTQGHLNQAVYLQYCEHARWECLRAAGITQESLLASGVGPAALENTIRFHRELRGGDEVTVSCAWQWGGGKTFRLRQEITRVDGALAAELTGVAGLLDLADRRLVPDPAARLRALATDPDLLGL</sequence>